<evidence type="ECO:0000313" key="2">
    <source>
        <dbReference type="Proteomes" id="UP000011668"/>
    </source>
</evidence>
<protein>
    <submittedName>
        <fullName evidence="1">Uncharacterized protein</fullName>
    </submittedName>
</protein>
<dbReference type="Proteomes" id="UP000011668">
    <property type="component" value="Unassembled WGS sequence"/>
</dbReference>
<comment type="caution">
    <text evidence="1">The sequence shown here is derived from an EMBL/GenBank/DDBJ whole genome shotgun (WGS) entry which is preliminary data.</text>
</comment>
<keyword evidence="2" id="KW-1185">Reference proteome</keyword>
<proteinExistence type="predicted"/>
<accession>L8WS49</accession>
<evidence type="ECO:0000313" key="1">
    <source>
        <dbReference type="EMBL" id="ELU40780.1"/>
    </source>
</evidence>
<sequence length="97" mass="10856">MLLNEPSLKSTAYRFVWGTCTQASGSNLPRMVWSSEYRKNSNLIMEANHILVCLIRVPFELYDTPLPTTPLCDGVHCMFTHSKHFGYSASAGCQLVA</sequence>
<dbReference type="HOGENOM" id="CLU_2348124_0_0_1"/>
<name>L8WS49_THACA</name>
<reference evidence="1 2" key="1">
    <citation type="journal article" date="2013" name="Nat. Commun.">
        <title>The evolution and pathogenic mechanisms of the rice sheath blight pathogen.</title>
        <authorList>
            <person name="Zheng A."/>
            <person name="Lin R."/>
            <person name="Xu L."/>
            <person name="Qin P."/>
            <person name="Tang C."/>
            <person name="Ai P."/>
            <person name="Zhang D."/>
            <person name="Liu Y."/>
            <person name="Sun Z."/>
            <person name="Feng H."/>
            <person name="Wang Y."/>
            <person name="Chen Y."/>
            <person name="Liang X."/>
            <person name="Fu R."/>
            <person name="Li Q."/>
            <person name="Zhang J."/>
            <person name="Yu X."/>
            <person name="Xie Z."/>
            <person name="Ding L."/>
            <person name="Guan P."/>
            <person name="Tang J."/>
            <person name="Liang Y."/>
            <person name="Wang S."/>
            <person name="Deng Q."/>
            <person name="Li S."/>
            <person name="Zhu J."/>
            <person name="Wang L."/>
            <person name="Liu H."/>
            <person name="Li P."/>
        </authorList>
    </citation>
    <scope>NUCLEOTIDE SEQUENCE [LARGE SCALE GENOMIC DNA]</scope>
    <source>
        <strain evidence="2">AG-1 IA</strain>
    </source>
</reference>
<dbReference type="EMBL" id="AFRT01001348">
    <property type="protein sequence ID" value="ELU40780.1"/>
    <property type="molecule type" value="Genomic_DNA"/>
</dbReference>
<dbReference type="AlphaFoldDB" id="L8WS49"/>
<gene>
    <name evidence="1" type="ORF">AG1IA_05223</name>
</gene>
<organism evidence="1 2">
    <name type="scientific">Thanatephorus cucumeris (strain AG1-IA)</name>
    <name type="common">Rice sheath blight fungus</name>
    <name type="synonym">Rhizoctonia solani</name>
    <dbReference type="NCBI Taxonomy" id="983506"/>
    <lineage>
        <taxon>Eukaryota</taxon>
        <taxon>Fungi</taxon>
        <taxon>Dikarya</taxon>
        <taxon>Basidiomycota</taxon>
        <taxon>Agaricomycotina</taxon>
        <taxon>Agaricomycetes</taxon>
        <taxon>Cantharellales</taxon>
        <taxon>Ceratobasidiaceae</taxon>
        <taxon>Rhizoctonia</taxon>
        <taxon>Rhizoctonia solani AG-1</taxon>
    </lineage>
</organism>